<name>A0A1F6WZQ4_9BACT</name>
<dbReference type="EMBL" id="MFUR01000003">
    <property type="protein sequence ID" value="OGI87353.1"/>
    <property type="molecule type" value="Genomic_DNA"/>
</dbReference>
<protein>
    <submittedName>
        <fullName evidence="1">Uncharacterized protein</fullName>
    </submittedName>
</protein>
<accession>A0A1F6WZQ4</accession>
<proteinExistence type="predicted"/>
<reference evidence="1 2" key="1">
    <citation type="journal article" date="2016" name="Nat. Commun.">
        <title>Thousands of microbial genomes shed light on interconnected biogeochemical processes in an aquifer system.</title>
        <authorList>
            <person name="Anantharaman K."/>
            <person name="Brown C.T."/>
            <person name="Hug L.A."/>
            <person name="Sharon I."/>
            <person name="Castelle C.J."/>
            <person name="Probst A.J."/>
            <person name="Thomas B.C."/>
            <person name="Singh A."/>
            <person name="Wilkins M.J."/>
            <person name="Karaoz U."/>
            <person name="Brodie E.L."/>
            <person name="Williams K.H."/>
            <person name="Hubbard S.S."/>
            <person name="Banfield J.F."/>
        </authorList>
    </citation>
    <scope>NUCLEOTIDE SEQUENCE [LARGE SCALE GENOMIC DNA]</scope>
</reference>
<evidence type="ECO:0000313" key="1">
    <source>
        <dbReference type="EMBL" id="OGI87353.1"/>
    </source>
</evidence>
<sequence>MIKKTFKSVNNFLSEREGQIEFFGKFGITDTELSNNTDGIYNGNIFEFKLNINNINTTLFQALKYLNHMRVKGVSIPANILLVDLNQEIAYLFKSQDFANKYINCPPFIGAASKGNDKFSTIIKPEVIKYDKPVGIQRIIELVQTNNFTKVTIDIYDVVGWSNRFYSENPKATKIKLFEEFREPKYFKRFIYPWKGEEKDFKYIMDLLNDKMHRKELGAFYTPPSYCKKAIELVRKAIAQIPKSNDYIILDRCAGTGNLLEFLTDKQVNDITIGELQKYLSDEFIEKYISEKANFIPHILKRLKLDDVNQITLKYLEKFPTKTKIRDYIFDNELSHAIVNTYELKEWVVLNERIGNKVKMIIPPPGEISGKEALVNGGDALSEQFILGKGKIKMSKEYINSIFELNNFVKDKKINIILLENPPFRDTASNSHTNATKGYTSYVKEQLRGELKGPALNDLSNLFISSAYKYYLNKTDDYFILFSPIKYWKSLSLGDHKFIDGFLFNRVHFHAGPSAISCILWQNLDEKKEELILMAYDIDIQGTSNTNVLNISPLHKVKVKKAHNLISKLYDKYEATNSDDVGVLLELDGRETQKQYTKASIKPIFNKSILGYLVSREFGFDHPRLATTMVRCGLYDGHGFYIHTGNYLEKLPLFAAGKYDSGSRWWEKGTIFKTSDGGSAYTYDKDFLKSCLIYTCLSYFNKCRSFDGSDGRFYRNELCFDGKTVATEKLKSFKLLESEKELLASFKEVLSEAKKIKNYNFKYTYGTYQIDNELNTNHKDENEIIIYDHPQLNTKLLALKTKLNKYYETKIQPKLFEYELLK</sequence>
<dbReference type="Gene3D" id="3.40.50.150">
    <property type="entry name" value="Vaccinia Virus protein VP39"/>
    <property type="match status" value="1"/>
</dbReference>
<comment type="caution">
    <text evidence="1">The sequence shown here is derived from an EMBL/GenBank/DDBJ whole genome shotgun (WGS) entry which is preliminary data.</text>
</comment>
<dbReference type="Proteomes" id="UP000177001">
    <property type="component" value="Unassembled WGS sequence"/>
</dbReference>
<gene>
    <name evidence="1" type="ORF">A3A91_02560</name>
</gene>
<dbReference type="AlphaFoldDB" id="A0A1F6WZQ4"/>
<dbReference type="SUPFAM" id="SSF53335">
    <property type="entry name" value="S-adenosyl-L-methionine-dependent methyltransferases"/>
    <property type="match status" value="1"/>
</dbReference>
<organism evidence="1 2">
    <name type="scientific">Candidatus Nomurabacteria bacterium RIFCSPLOWO2_01_FULL_36_16</name>
    <dbReference type="NCBI Taxonomy" id="1801767"/>
    <lineage>
        <taxon>Bacteria</taxon>
        <taxon>Candidatus Nomuraibacteriota</taxon>
    </lineage>
</organism>
<dbReference type="InterPro" id="IPR029063">
    <property type="entry name" value="SAM-dependent_MTases_sf"/>
</dbReference>
<evidence type="ECO:0000313" key="2">
    <source>
        <dbReference type="Proteomes" id="UP000177001"/>
    </source>
</evidence>